<dbReference type="PROSITE" id="PS00041">
    <property type="entry name" value="HTH_ARAC_FAMILY_1"/>
    <property type="match status" value="1"/>
</dbReference>
<evidence type="ECO:0000313" key="7">
    <source>
        <dbReference type="Proteomes" id="UP000609346"/>
    </source>
</evidence>
<protein>
    <submittedName>
        <fullName evidence="6">Helix-turn-helix domain-containing protein</fullName>
    </submittedName>
</protein>
<organism evidence="6 7">
    <name type="scientific">Paenibacillus terricola</name>
    <dbReference type="NCBI Taxonomy" id="2763503"/>
    <lineage>
        <taxon>Bacteria</taxon>
        <taxon>Bacillati</taxon>
        <taxon>Bacillota</taxon>
        <taxon>Bacilli</taxon>
        <taxon>Bacillales</taxon>
        <taxon>Paenibacillaceae</taxon>
        <taxon>Paenibacillus</taxon>
    </lineage>
</organism>
<dbReference type="InterPro" id="IPR018060">
    <property type="entry name" value="HTH_AraC"/>
</dbReference>
<evidence type="ECO:0000256" key="2">
    <source>
        <dbReference type="ARBA" id="ARBA00023125"/>
    </source>
</evidence>
<gene>
    <name evidence="6" type="ORF">H8B09_16925</name>
</gene>
<dbReference type="SMART" id="SM00342">
    <property type="entry name" value="HTH_ARAC"/>
    <property type="match status" value="1"/>
</dbReference>
<dbReference type="InterPro" id="IPR009057">
    <property type="entry name" value="Homeodomain-like_sf"/>
</dbReference>
<dbReference type="EMBL" id="JACXZA010000004">
    <property type="protein sequence ID" value="MBD3920448.1"/>
    <property type="molecule type" value="Genomic_DNA"/>
</dbReference>
<feature type="region of interest" description="Disordered" evidence="4">
    <location>
        <begin position="399"/>
        <end position="424"/>
    </location>
</feature>
<accession>A0ABR8MX31</accession>
<dbReference type="Proteomes" id="UP000609346">
    <property type="component" value="Unassembled WGS sequence"/>
</dbReference>
<keyword evidence="1" id="KW-0805">Transcription regulation</keyword>
<keyword evidence="7" id="KW-1185">Reference proteome</keyword>
<dbReference type="InterPro" id="IPR020449">
    <property type="entry name" value="Tscrpt_reg_AraC-type_HTH"/>
</dbReference>
<dbReference type="Pfam" id="PF12833">
    <property type="entry name" value="HTH_18"/>
    <property type="match status" value="1"/>
</dbReference>
<evidence type="ECO:0000256" key="1">
    <source>
        <dbReference type="ARBA" id="ARBA00023015"/>
    </source>
</evidence>
<dbReference type="InterPro" id="IPR018062">
    <property type="entry name" value="HTH_AraC-typ_CS"/>
</dbReference>
<proteinExistence type="predicted"/>
<dbReference type="SUPFAM" id="SSF46689">
    <property type="entry name" value="Homeodomain-like"/>
    <property type="match status" value="2"/>
</dbReference>
<dbReference type="RefSeq" id="WP_191204745.1">
    <property type="nucleotide sequence ID" value="NZ_JACXZA010000004.1"/>
</dbReference>
<evidence type="ECO:0000259" key="5">
    <source>
        <dbReference type="PROSITE" id="PS01124"/>
    </source>
</evidence>
<dbReference type="PROSITE" id="PS01124">
    <property type="entry name" value="HTH_ARAC_FAMILY_2"/>
    <property type="match status" value="1"/>
</dbReference>
<dbReference type="Gene3D" id="1.10.10.60">
    <property type="entry name" value="Homeodomain-like"/>
    <property type="match status" value="2"/>
</dbReference>
<evidence type="ECO:0000256" key="3">
    <source>
        <dbReference type="ARBA" id="ARBA00023163"/>
    </source>
</evidence>
<dbReference type="PRINTS" id="PR00032">
    <property type="entry name" value="HTHARAC"/>
</dbReference>
<sequence>MNTLIELNTFGRLLHHALQLPVFVIQPGRTIDSVYVDAVIADNPYFAPIREQIAGYAYALYAADQPIHFTRTRLQYFFVNALDEERLVGTLVVGPYLHARIEEGASNEFDMLHAENRGRLLDLYGQLAIVAEERAQAISLMVYFAIRRQAVDPSITPLSADVPMLVPVVEKHERETELSRGRRSGLLHTNLSHERVLLQYVRAGESERVRDFVMESIIGEDEFGLLSKRSRLRSEKNLMITGIALICRAAIEGGLHEEDALTLSDSYIQLLEEKDALQEVSMVMAEALFDFVDRVADVRRGHYSPAVQDCLHEIANQLYGEITLDRLAELTHLSPNYLSGLFKKEVGLTISEYVQRERIEEAKRLLALTDYPITDIATWLNFSDQSYFNKVFKRWQGSTPKSYRQSEQRPGRKRTELTSTEQNQ</sequence>
<evidence type="ECO:0000256" key="4">
    <source>
        <dbReference type="SAM" id="MobiDB-lite"/>
    </source>
</evidence>
<keyword evidence="2" id="KW-0238">DNA-binding</keyword>
<comment type="caution">
    <text evidence="6">The sequence shown here is derived from an EMBL/GenBank/DDBJ whole genome shotgun (WGS) entry which is preliminary data.</text>
</comment>
<feature type="compositionally biased region" description="Basic and acidic residues" evidence="4">
    <location>
        <begin position="404"/>
        <end position="416"/>
    </location>
</feature>
<reference evidence="6 7" key="1">
    <citation type="submission" date="2020-09" db="EMBL/GenBank/DDBJ databases">
        <title>Paenibacillus sp. strain PR3 16S rRNA gene Genome sequencing and assembly.</title>
        <authorList>
            <person name="Kim J."/>
        </authorList>
    </citation>
    <scope>NUCLEOTIDE SEQUENCE [LARGE SCALE GENOMIC DNA]</scope>
    <source>
        <strain evidence="6 7">PR3</strain>
    </source>
</reference>
<keyword evidence="3" id="KW-0804">Transcription</keyword>
<dbReference type="PANTHER" id="PTHR43280">
    <property type="entry name" value="ARAC-FAMILY TRANSCRIPTIONAL REGULATOR"/>
    <property type="match status" value="1"/>
</dbReference>
<name>A0ABR8MX31_9BACL</name>
<dbReference type="PANTHER" id="PTHR43280:SF34">
    <property type="entry name" value="ARAC-FAMILY TRANSCRIPTIONAL REGULATOR"/>
    <property type="match status" value="1"/>
</dbReference>
<feature type="domain" description="HTH araC/xylS-type" evidence="5">
    <location>
        <begin position="308"/>
        <end position="406"/>
    </location>
</feature>
<evidence type="ECO:0000313" key="6">
    <source>
        <dbReference type="EMBL" id="MBD3920448.1"/>
    </source>
</evidence>